<dbReference type="Proteomes" id="UP000521227">
    <property type="component" value="Unassembled WGS sequence"/>
</dbReference>
<name>A0A840MRV0_9BRAD</name>
<organism evidence="1 2">
    <name type="scientific">Afipia massiliensis</name>
    <dbReference type="NCBI Taxonomy" id="211460"/>
    <lineage>
        <taxon>Bacteria</taxon>
        <taxon>Pseudomonadati</taxon>
        <taxon>Pseudomonadota</taxon>
        <taxon>Alphaproteobacteria</taxon>
        <taxon>Hyphomicrobiales</taxon>
        <taxon>Nitrobacteraceae</taxon>
        <taxon>Afipia</taxon>
    </lineage>
</organism>
<gene>
    <name evidence="1" type="ORF">HNQ36_000473</name>
</gene>
<proteinExistence type="predicted"/>
<dbReference type="RefSeq" id="WP_184082339.1">
    <property type="nucleotide sequence ID" value="NZ_JACHIJ010000001.1"/>
</dbReference>
<evidence type="ECO:0000313" key="1">
    <source>
        <dbReference type="EMBL" id="MBB5050525.1"/>
    </source>
</evidence>
<reference evidence="1 2" key="1">
    <citation type="submission" date="2020-08" db="EMBL/GenBank/DDBJ databases">
        <title>Genomic Encyclopedia of Type Strains, Phase IV (KMG-IV): sequencing the most valuable type-strain genomes for metagenomic binning, comparative biology and taxonomic classification.</title>
        <authorList>
            <person name="Goeker M."/>
        </authorList>
    </citation>
    <scope>NUCLEOTIDE SEQUENCE [LARGE SCALE GENOMIC DNA]</scope>
    <source>
        <strain evidence="1 2">DSM 17498</strain>
    </source>
</reference>
<dbReference type="AlphaFoldDB" id="A0A840MRV0"/>
<evidence type="ECO:0000313" key="2">
    <source>
        <dbReference type="Proteomes" id="UP000521227"/>
    </source>
</evidence>
<protein>
    <submittedName>
        <fullName evidence="1">Uncharacterized protein</fullName>
    </submittedName>
</protein>
<comment type="caution">
    <text evidence="1">The sequence shown here is derived from an EMBL/GenBank/DDBJ whole genome shotgun (WGS) entry which is preliminary data.</text>
</comment>
<sequence>MSPITANSAFSGAGASFVALQPSRIIVEEATSAWINPVKRRLQELTLLPKGWDGYRGNPVLFDNAHFALLMLKRICPETTPAPQIVPGPDGDLQVEWHTANRSLELHVKAPNEVVAWFSSPDQPHGIELELTNDFLPVLDWVNQVLGEVTGVDAAAA</sequence>
<dbReference type="EMBL" id="JACHIJ010000001">
    <property type="protein sequence ID" value="MBB5050525.1"/>
    <property type="molecule type" value="Genomic_DNA"/>
</dbReference>
<accession>A0A840MRV0</accession>